<dbReference type="PANTHER" id="PTHR42939">
    <property type="entry name" value="ABC TRANSPORTER ATP-BINDING PROTEIN ALBC-RELATED"/>
    <property type="match status" value="1"/>
</dbReference>
<dbReference type="Pfam" id="PF00005">
    <property type="entry name" value="ABC_tran"/>
    <property type="match status" value="1"/>
</dbReference>
<name>A0ABW0QRP6_9GAMM</name>
<evidence type="ECO:0000256" key="1">
    <source>
        <dbReference type="ARBA" id="ARBA00022448"/>
    </source>
</evidence>
<dbReference type="CDD" id="cd03230">
    <property type="entry name" value="ABC_DR_subfamily_A"/>
    <property type="match status" value="1"/>
</dbReference>
<keyword evidence="1" id="KW-0813">Transport</keyword>
<dbReference type="SUPFAM" id="SSF52540">
    <property type="entry name" value="P-loop containing nucleoside triphosphate hydrolases"/>
    <property type="match status" value="1"/>
</dbReference>
<comment type="caution">
    <text evidence="5">The sequence shown here is derived from an EMBL/GenBank/DDBJ whole genome shotgun (WGS) entry which is preliminary data.</text>
</comment>
<dbReference type="PANTHER" id="PTHR42939:SF1">
    <property type="entry name" value="ABC TRANSPORTER ATP-BINDING PROTEIN ALBC-RELATED"/>
    <property type="match status" value="1"/>
</dbReference>
<dbReference type="InterPro" id="IPR003439">
    <property type="entry name" value="ABC_transporter-like_ATP-bd"/>
</dbReference>
<dbReference type="Proteomes" id="UP001596114">
    <property type="component" value="Unassembled WGS sequence"/>
</dbReference>
<proteinExistence type="predicted"/>
<dbReference type="InterPro" id="IPR027417">
    <property type="entry name" value="P-loop_NTPase"/>
</dbReference>
<dbReference type="SMART" id="SM00382">
    <property type="entry name" value="AAA"/>
    <property type="match status" value="1"/>
</dbReference>
<protein>
    <submittedName>
        <fullName evidence="5">ABC transporter ATP-binding protein</fullName>
    </submittedName>
</protein>
<evidence type="ECO:0000313" key="5">
    <source>
        <dbReference type="EMBL" id="MFC5526954.1"/>
    </source>
</evidence>
<evidence type="ECO:0000256" key="2">
    <source>
        <dbReference type="ARBA" id="ARBA00022741"/>
    </source>
</evidence>
<dbReference type="PROSITE" id="PS50893">
    <property type="entry name" value="ABC_TRANSPORTER_2"/>
    <property type="match status" value="1"/>
</dbReference>
<evidence type="ECO:0000313" key="6">
    <source>
        <dbReference type="Proteomes" id="UP001596114"/>
    </source>
</evidence>
<evidence type="ECO:0000259" key="4">
    <source>
        <dbReference type="PROSITE" id="PS50893"/>
    </source>
</evidence>
<dbReference type="InterPro" id="IPR017871">
    <property type="entry name" value="ABC_transporter-like_CS"/>
</dbReference>
<keyword evidence="2" id="KW-0547">Nucleotide-binding</keyword>
<keyword evidence="6" id="KW-1185">Reference proteome</keyword>
<feature type="domain" description="ABC transporter" evidence="4">
    <location>
        <begin position="5"/>
        <end position="232"/>
    </location>
</feature>
<gene>
    <name evidence="5" type="ORF">ACFPPA_14540</name>
</gene>
<organism evidence="5 6">
    <name type="scientific">Rhodanobacter ginsengisoli</name>
    <dbReference type="NCBI Taxonomy" id="418646"/>
    <lineage>
        <taxon>Bacteria</taxon>
        <taxon>Pseudomonadati</taxon>
        <taxon>Pseudomonadota</taxon>
        <taxon>Gammaproteobacteria</taxon>
        <taxon>Lysobacterales</taxon>
        <taxon>Rhodanobacteraceae</taxon>
        <taxon>Rhodanobacter</taxon>
    </lineage>
</organism>
<accession>A0ABW0QRP6</accession>
<dbReference type="Gene3D" id="3.40.50.300">
    <property type="entry name" value="P-loop containing nucleotide triphosphate hydrolases"/>
    <property type="match status" value="1"/>
</dbReference>
<dbReference type="GO" id="GO:0005524">
    <property type="term" value="F:ATP binding"/>
    <property type="evidence" value="ECO:0007669"/>
    <property type="project" value="UniProtKB-KW"/>
</dbReference>
<evidence type="ECO:0000256" key="3">
    <source>
        <dbReference type="ARBA" id="ARBA00022840"/>
    </source>
</evidence>
<dbReference type="InterPro" id="IPR003593">
    <property type="entry name" value="AAA+_ATPase"/>
</dbReference>
<dbReference type="EMBL" id="JBHSNF010000003">
    <property type="protein sequence ID" value="MFC5526954.1"/>
    <property type="molecule type" value="Genomic_DNA"/>
</dbReference>
<reference evidence="6" key="1">
    <citation type="journal article" date="2019" name="Int. J. Syst. Evol. Microbiol.">
        <title>The Global Catalogue of Microorganisms (GCM) 10K type strain sequencing project: providing services to taxonomists for standard genome sequencing and annotation.</title>
        <authorList>
            <consortium name="The Broad Institute Genomics Platform"/>
            <consortium name="The Broad Institute Genome Sequencing Center for Infectious Disease"/>
            <person name="Wu L."/>
            <person name="Ma J."/>
        </authorList>
    </citation>
    <scope>NUCLEOTIDE SEQUENCE [LARGE SCALE GENOMIC DNA]</scope>
    <source>
        <strain evidence="6">CGMCC 1.16619</strain>
    </source>
</reference>
<dbReference type="RefSeq" id="WP_377321152.1">
    <property type="nucleotide sequence ID" value="NZ_JBHSNF010000003.1"/>
</dbReference>
<sequence length="312" mass="33412">MTNAIDISALGKQYKGVAALAGVSATVPMGKVVGLLGHNGAGKSTLIKLILGLIEPTSGHVEVLGESPWGSHAVSLRRRIGYLPESVAFYGNLTGSEVIDYLARLKRASRQQAGKLLERVGLEYARDRRVSTYSKGMRQRLGLAQALLASPELVVLDEPTGGLDPQATRELYEIVAELRAEGHSVLVSSHVLAELEPHIDSALILRQGELLAAGSVGDLRRQSGLPDIVVVRLKEAADPESFARELAEHGLAHDVRRDGQFEIRIAEGGKLALLQRLAADPAIDDIVIKEASLARLYDYLGAGTGRQEEGKA</sequence>
<dbReference type="PROSITE" id="PS00211">
    <property type="entry name" value="ABC_TRANSPORTER_1"/>
    <property type="match status" value="1"/>
</dbReference>
<keyword evidence="3 5" id="KW-0067">ATP-binding</keyword>
<dbReference type="InterPro" id="IPR051782">
    <property type="entry name" value="ABC_Transporter_VariousFunc"/>
</dbReference>